<comment type="subcellular location">
    <subcellularLocation>
        <location evidence="1">Cell membrane</location>
        <topology evidence="1">Multi-pass membrane protein</topology>
    </subcellularLocation>
</comment>
<dbReference type="InterPro" id="IPR036259">
    <property type="entry name" value="MFS_trans_sf"/>
</dbReference>
<evidence type="ECO:0000256" key="2">
    <source>
        <dbReference type="ARBA" id="ARBA00022448"/>
    </source>
</evidence>
<gene>
    <name evidence="8" type="ORF">SAMN04487970_100375</name>
</gene>
<feature type="transmembrane region" description="Helical" evidence="6">
    <location>
        <begin position="12"/>
        <end position="35"/>
    </location>
</feature>
<dbReference type="Gene3D" id="1.20.1250.20">
    <property type="entry name" value="MFS general substrate transporter like domains"/>
    <property type="match status" value="1"/>
</dbReference>
<dbReference type="Gene3D" id="1.20.1720.10">
    <property type="entry name" value="Multidrug resistance protein D"/>
    <property type="match status" value="1"/>
</dbReference>
<dbReference type="PANTHER" id="PTHR42718">
    <property type="entry name" value="MAJOR FACILITATOR SUPERFAMILY MULTIDRUG TRANSPORTER MFSC"/>
    <property type="match status" value="1"/>
</dbReference>
<feature type="transmembrane region" description="Helical" evidence="6">
    <location>
        <begin position="136"/>
        <end position="159"/>
    </location>
</feature>
<dbReference type="PANTHER" id="PTHR42718:SF9">
    <property type="entry name" value="MAJOR FACILITATOR SUPERFAMILY MULTIDRUG TRANSPORTER MFSC"/>
    <property type="match status" value="1"/>
</dbReference>
<feature type="transmembrane region" description="Helical" evidence="6">
    <location>
        <begin position="227"/>
        <end position="244"/>
    </location>
</feature>
<feature type="transmembrane region" description="Helical" evidence="6">
    <location>
        <begin position="165"/>
        <end position="185"/>
    </location>
</feature>
<feature type="transmembrane region" description="Helical" evidence="6">
    <location>
        <begin position="331"/>
        <end position="350"/>
    </location>
</feature>
<reference evidence="9" key="1">
    <citation type="submission" date="2016-10" db="EMBL/GenBank/DDBJ databases">
        <authorList>
            <person name="Varghese N."/>
            <person name="Submissions S."/>
        </authorList>
    </citation>
    <scope>NUCLEOTIDE SEQUENCE [LARGE SCALE GENOMIC DNA]</scope>
    <source>
        <strain evidence="9">CGMCC 1.8946</strain>
    </source>
</reference>
<evidence type="ECO:0000256" key="4">
    <source>
        <dbReference type="ARBA" id="ARBA00022989"/>
    </source>
</evidence>
<feature type="transmembrane region" description="Helical" evidence="6">
    <location>
        <begin position="265"/>
        <end position="287"/>
    </location>
</feature>
<feature type="transmembrane region" description="Helical" evidence="6">
    <location>
        <begin position="393"/>
        <end position="413"/>
    </location>
</feature>
<keyword evidence="9" id="KW-1185">Reference proteome</keyword>
<dbReference type="InterPro" id="IPR011701">
    <property type="entry name" value="MFS"/>
</dbReference>
<feature type="transmembrane region" description="Helical" evidence="6">
    <location>
        <begin position="101"/>
        <end position="124"/>
    </location>
</feature>
<evidence type="ECO:0000313" key="9">
    <source>
        <dbReference type="Proteomes" id="UP000198601"/>
    </source>
</evidence>
<dbReference type="Proteomes" id="UP000198601">
    <property type="component" value="Unassembled WGS sequence"/>
</dbReference>
<accession>A0A1G4PMK7</accession>
<evidence type="ECO:0000313" key="8">
    <source>
        <dbReference type="EMBL" id="SCW33318.1"/>
    </source>
</evidence>
<dbReference type="CDD" id="cd17321">
    <property type="entry name" value="MFS_MMR_MDR_like"/>
    <property type="match status" value="1"/>
</dbReference>
<feature type="transmembrane region" description="Helical" evidence="6">
    <location>
        <begin position="425"/>
        <end position="445"/>
    </location>
</feature>
<feature type="transmembrane region" description="Helical" evidence="6">
    <location>
        <begin position="356"/>
        <end position="381"/>
    </location>
</feature>
<dbReference type="AlphaFoldDB" id="A0A1G4PMK7"/>
<dbReference type="RefSeq" id="WP_167670091.1">
    <property type="nucleotide sequence ID" value="NZ_FMTT01000003.1"/>
</dbReference>
<keyword evidence="4 6" id="KW-1133">Transmembrane helix</keyword>
<evidence type="ECO:0000256" key="6">
    <source>
        <dbReference type="SAM" id="Phobius"/>
    </source>
</evidence>
<dbReference type="GO" id="GO:0005886">
    <property type="term" value="C:plasma membrane"/>
    <property type="evidence" value="ECO:0007669"/>
    <property type="project" value="UniProtKB-SubCell"/>
</dbReference>
<dbReference type="SUPFAM" id="SSF103473">
    <property type="entry name" value="MFS general substrate transporter"/>
    <property type="match status" value="1"/>
</dbReference>
<feature type="domain" description="Major facilitator superfamily (MFS) profile" evidence="7">
    <location>
        <begin position="12"/>
        <end position="447"/>
    </location>
</feature>
<organism evidence="8 9">
    <name type="scientific">Paenibacillus tianmuensis</name>
    <dbReference type="NCBI Taxonomy" id="624147"/>
    <lineage>
        <taxon>Bacteria</taxon>
        <taxon>Bacillati</taxon>
        <taxon>Bacillota</taxon>
        <taxon>Bacilli</taxon>
        <taxon>Bacillales</taxon>
        <taxon>Paenibacillaceae</taxon>
        <taxon>Paenibacillus</taxon>
    </lineage>
</organism>
<proteinExistence type="predicted"/>
<feature type="transmembrane region" description="Helical" evidence="6">
    <location>
        <begin position="299"/>
        <end position="319"/>
    </location>
</feature>
<keyword evidence="5 6" id="KW-0472">Membrane</keyword>
<sequence length="458" mass="48921">MSTNSKARRYGLLAAVGLGILLNPLNTTMISVAFSRLEADFHIGYDVISWLIATYYVASAIAQPVMGKLSDLIGQKRVFLFGLGLVTISSLLAPWSPSIGWLIGFRVIQAIGTSSLFPSGMGLIRSSITEKQAGALGVLSIFTSTSSAFGPVIGGFLIHYGDWPAIFWVNFPVIAISFLLSVKFLPKDGPRKRLGSGGLDVAGIVLFTALIIVWLLFFLSFGSGLKVWLLLLTGIVLGFLFYKYEVTRTQPFIDISFLKKNLNICLVYLQYLGVNIVFYAILFSIPSYLKQVQHLDDRIVGVIMLALSGFAVAVTPLVTRLADRSGIKMPLIIGSSFLLAGVLLILLLPSPSTGHLIAVLSVFGIGIGFQNLSLQAAIFSFVPKEETGIASGLFMTSRFIGTILSSSILGAFFSGGVTAAGIQDMAMICALIVLALLALSIGMPGGSKVVQASKSLDK</sequence>
<dbReference type="EMBL" id="FMTT01000003">
    <property type="protein sequence ID" value="SCW33318.1"/>
    <property type="molecule type" value="Genomic_DNA"/>
</dbReference>
<dbReference type="Pfam" id="PF07690">
    <property type="entry name" value="MFS_1"/>
    <property type="match status" value="1"/>
</dbReference>
<dbReference type="InterPro" id="IPR020846">
    <property type="entry name" value="MFS_dom"/>
</dbReference>
<evidence type="ECO:0000259" key="7">
    <source>
        <dbReference type="PROSITE" id="PS50850"/>
    </source>
</evidence>
<feature type="transmembrane region" description="Helical" evidence="6">
    <location>
        <begin position="197"/>
        <end position="221"/>
    </location>
</feature>
<feature type="transmembrane region" description="Helical" evidence="6">
    <location>
        <begin position="78"/>
        <end position="95"/>
    </location>
</feature>
<name>A0A1G4PMK7_9BACL</name>
<dbReference type="STRING" id="624147.SAMN04487970_100375"/>
<dbReference type="PROSITE" id="PS50850">
    <property type="entry name" value="MFS"/>
    <property type="match status" value="1"/>
</dbReference>
<feature type="transmembrane region" description="Helical" evidence="6">
    <location>
        <begin position="47"/>
        <end position="66"/>
    </location>
</feature>
<evidence type="ECO:0000256" key="5">
    <source>
        <dbReference type="ARBA" id="ARBA00023136"/>
    </source>
</evidence>
<protein>
    <submittedName>
        <fullName evidence="8">Sugar phosphate permease</fullName>
    </submittedName>
</protein>
<evidence type="ECO:0000256" key="3">
    <source>
        <dbReference type="ARBA" id="ARBA00022692"/>
    </source>
</evidence>
<evidence type="ECO:0000256" key="1">
    <source>
        <dbReference type="ARBA" id="ARBA00004651"/>
    </source>
</evidence>
<keyword evidence="2" id="KW-0813">Transport</keyword>
<dbReference type="GO" id="GO:0022857">
    <property type="term" value="F:transmembrane transporter activity"/>
    <property type="evidence" value="ECO:0007669"/>
    <property type="project" value="InterPro"/>
</dbReference>
<keyword evidence="3 6" id="KW-0812">Transmembrane</keyword>